<dbReference type="CDD" id="cd03801">
    <property type="entry name" value="GT4_PimA-like"/>
    <property type="match status" value="1"/>
</dbReference>
<feature type="domain" description="Glycosyl transferase family 1" evidence="1">
    <location>
        <begin position="217"/>
        <end position="390"/>
    </location>
</feature>
<dbReference type="Pfam" id="PF00534">
    <property type="entry name" value="Glycos_transf_1"/>
    <property type="match status" value="1"/>
</dbReference>
<feature type="domain" description="Glycosyltransferase subfamily 4-like N-terminal" evidence="2">
    <location>
        <begin position="42"/>
        <end position="206"/>
    </location>
</feature>
<organism evidence="3 4">
    <name type="scientific">Paenibacillus silvae</name>
    <dbReference type="NCBI Taxonomy" id="1325358"/>
    <lineage>
        <taxon>Bacteria</taxon>
        <taxon>Bacillati</taxon>
        <taxon>Bacillota</taxon>
        <taxon>Bacilli</taxon>
        <taxon>Bacillales</taxon>
        <taxon>Paenibacillaceae</taxon>
        <taxon>Paenibacillus</taxon>
    </lineage>
</organism>
<evidence type="ECO:0000259" key="1">
    <source>
        <dbReference type="Pfam" id="PF00534"/>
    </source>
</evidence>
<reference evidence="3 4" key="1">
    <citation type="submission" date="2018-06" db="EMBL/GenBank/DDBJ databases">
        <title>Isolation of heavy metals resistant Paenibacillus silvae NC2 from Gold-Copper mine in ZiJin, China.</title>
        <authorList>
            <person name="Xu J."/>
            <person name="Mazhar H.S."/>
            <person name="Rensing C."/>
        </authorList>
    </citation>
    <scope>NUCLEOTIDE SEQUENCE [LARGE SCALE GENOMIC DNA]</scope>
    <source>
        <strain evidence="3 4">NC2</strain>
    </source>
</reference>
<dbReference type="PANTHER" id="PTHR45947">
    <property type="entry name" value="SULFOQUINOVOSYL TRANSFERASE SQD2"/>
    <property type="match status" value="1"/>
</dbReference>
<evidence type="ECO:0000313" key="3">
    <source>
        <dbReference type="EMBL" id="PZT53310.1"/>
    </source>
</evidence>
<dbReference type="Gene3D" id="3.40.50.2000">
    <property type="entry name" value="Glycogen Phosphorylase B"/>
    <property type="match status" value="2"/>
</dbReference>
<dbReference type="SUPFAM" id="SSF53756">
    <property type="entry name" value="UDP-Glycosyltransferase/glycogen phosphorylase"/>
    <property type="match status" value="1"/>
</dbReference>
<evidence type="ECO:0000259" key="2">
    <source>
        <dbReference type="Pfam" id="PF13439"/>
    </source>
</evidence>
<name>A0A2W6P0S1_9BACL</name>
<comment type="caution">
    <text evidence="3">The sequence shown here is derived from an EMBL/GenBank/DDBJ whole genome shotgun (WGS) entry which is preliminary data.</text>
</comment>
<accession>A0A2W6P0S1</accession>
<dbReference type="AlphaFoldDB" id="A0A2W6P0S1"/>
<gene>
    <name evidence="3" type="ORF">DN757_22850</name>
</gene>
<dbReference type="EMBL" id="QKWW01000072">
    <property type="protein sequence ID" value="PZT53310.1"/>
    <property type="molecule type" value="Genomic_DNA"/>
</dbReference>
<dbReference type="InterPro" id="IPR028098">
    <property type="entry name" value="Glyco_trans_4-like_N"/>
</dbReference>
<evidence type="ECO:0000313" key="4">
    <source>
        <dbReference type="Proteomes" id="UP000249204"/>
    </source>
</evidence>
<proteinExistence type="predicted"/>
<protein>
    <recommendedName>
        <fullName evidence="5">Glycosyltransferase family 1 protein</fullName>
    </recommendedName>
</protein>
<dbReference type="InterPro" id="IPR050194">
    <property type="entry name" value="Glycosyltransferase_grp1"/>
</dbReference>
<dbReference type="Pfam" id="PF13439">
    <property type="entry name" value="Glyco_transf_4"/>
    <property type="match status" value="1"/>
</dbReference>
<dbReference type="PANTHER" id="PTHR45947:SF3">
    <property type="entry name" value="SULFOQUINOVOSYL TRANSFERASE SQD2"/>
    <property type="match status" value="1"/>
</dbReference>
<evidence type="ECO:0008006" key="5">
    <source>
        <dbReference type="Google" id="ProtNLM"/>
    </source>
</evidence>
<dbReference type="GO" id="GO:0016758">
    <property type="term" value="F:hexosyltransferase activity"/>
    <property type="evidence" value="ECO:0007669"/>
    <property type="project" value="TreeGrafter"/>
</dbReference>
<dbReference type="Proteomes" id="UP000249204">
    <property type="component" value="Unassembled WGS sequence"/>
</dbReference>
<sequence>MCQGYGQHYYEHSVSSGNVRLCEGDKAMNKVFVAIDFPPDKGGIHDYAYGLISQMPAEETTVLTNVSIHAAESEQFDQSNHFEIIRKRIFWNSSKGLLLLSQLILVMQLVRLRLRKKTDEIHFVNIFPVGLAGPFMKMLFKVKYFPYVHGLDVMGMVKSRLFPLLLFILKRADKVIANSQYTRSRLVELGVSESRIVIIPPGLNVSKLGGDMETHEDIRDTYGLHGKKVMITVSRLVERKGHDVTLKAMSQLITRIPDLKYVICGDGPYKQELERLVQAYGLESVVVFTGRTTDHELHQLYECSDLFIMPSRDIKEKGDVEGFGIVFLEANYYRLPVIAGNSGGIPDAVKDRITGYLVDPLNDQEIAARIEELMTDEGLARTMGNNGYDWVTNHCLWSHRGQLLKQLV</sequence>
<dbReference type="InterPro" id="IPR001296">
    <property type="entry name" value="Glyco_trans_1"/>
</dbReference>